<dbReference type="InterPro" id="IPR051043">
    <property type="entry name" value="Sulfatase_Mod_Factor_Kinase"/>
</dbReference>
<sequence>MKKIILSTFVVSSFLFAGDFTNSIGMVFKEIPSGSFLMGTATPNCPKDNPYTSQNEYEDCMSYIKKETPQHKVFVDGFYMQESEVTQGQWYEVMGDNPANFKTGDANMPVEHVSWDDAKKFIKKLNAKEGTDKYRLPTEEEWEYAARAGTTTKWYCGDNESCVSSIAVTGTSSPKPVKSKKPNAWGLYDMSGNVWEWTDSCWRDDYNSEKKCDRKVIRGGSWTGDASATYSAFRGIFIPDVGTIILGFRLLRMK</sequence>
<reference evidence="3 4" key="1">
    <citation type="submission" date="2019-04" db="EMBL/GenBank/DDBJ databases">
        <title>Sulfurimonas crateris sp. nov. a facultative anaerobic sulfur-oxidizing chemolithautotrophic bacterium isolated from a terrestrial mud vulcano.</title>
        <authorList>
            <person name="Ratnikova N.M."/>
            <person name="Slobodkin A.I."/>
            <person name="Merkel A.Y."/>
            <person name="Novikov A."/>
            <person name="Bonch-Osmolovskaya E.A."/>
            <person name="Slobodkina G.B."/>
        </authorList>
    </citation>
    <scope>NUCLEOTIDE SEQUENCE [LARGE SCALE GENOMIC DNA]</scope>
    <source>
        <strain evidence="3 4">SN118</strain>
    </source>
</reference>
<comment type="caution">
    <text evidence="3">The sequence shown here is derived from an EMBL/GenBank/DDBJ whole genome shotgun (WGS) entry which is preliminary data.</text>
</comment>
<evidence type="ECO:0000256" key="1">
    <source>
        <dbReference type="SAM" id="SignalP"/>
    </source>
</evidence>
<dbReference type="InterPro" id="IPR016187">
    <property type="entry name" value="CTDL_fold"/>
</dbReference>
<dbReference type="OrthoDB" id="9768004at2"/>
<dbReference type="RefSeq" id="WP_137015181.1">
    <property type="nucleotide sequence ID" value="NZ_SZPX01000008.1"/>
</dbReference>
<accession>A0A4U2Z6L1</accession>
<evidence type="ECO:0000259" key="2">
    <source>
        <dbReference type="Pfam" id="PF03781"/>
    </source>
</evidence>
<dbReference type="GO" id="GO:0120147">
    <property type="term" value="F:formylglycine-generating oxidase activity"/>
    <property type="evidence" value="ECO:0007669"/>
    <property type="project" value="TreeGrafter"/>
</dbReference>
<keyword evidence="4" id="KW-1185">Reference proteome</keyword>
<keyword evidence="1" id="KW-0732">Signal</keyword>
<proteinExistence type="predicted"/>
<dbReference type="SUPFAM" id="SSF56436">
    <property type="entry name" value="C-type lectin-like"/>
    <property type="match status" value="1"/>
</dbReference>
<organism evidence="3 4">
    <name type="scientific">Sulfurimonas crateris</name>
    <dbReference type="NCBI Taxonomy" id="2574727"/>
    <lineage>
        <taxon>Bacteria</taxon>
        <taxon>Pseudomonadati</taxon>
        <taxon>Campylobacterota</taxon>
        <taxon>Epsilonproteobacteria</taxon>
        <taxon>Campylobacterales</taxon>
        <taxon>Sulfurimonadaceae</taxon>
        <taxon>Sulfurimonas</taxon>
    </lineage>
</organism>
<dbReference type="PANTHER" id="PTHR23150:SF19">
    <property type="entry name" value="FORMYLGLYCINE-GENERATING ENZYME"/>
    <property type="match status" value="1"/>
</dbReference>
<dbReference type="Proteomes" id="UP000309561">
    <property type="component" value="Unassembled WGS sequence"/>
</dbReference>
<evidence type="ECO:0000313" key="4">
    <source>
        <dbReference type="Proteomes" id="UP000309561"/>
    </source>
</evidence>
<dbReference type="InterPro" id="IPR005532">
    <property type="entry name" value="SUMF_dom"/>
</dbReference>
<feature type="signal peptide" evidence="1">
    <location>
        <begin position="1"/>
        <end position="17"/>
    </location>
</feature>
<dbReference type="AlphaFoldDB" id="A0A4U2Z6L1"/>
<dbReference type="Pfam" id="PF03781">
    <property type="entry name" value="FGE-sulfatase"/>
    <property type="match status" value="1"/>
</dbReference>
<dbReference type="EMBL" id="SZPX01000008">
    <property type="protein sequence ID" value="TKI68501.1"/>
    <property type="molecule type" value="Genomic_DNA"/>
</dbReference>
<dbReference type="InterPro" id="IPR042095">
    <property type="entry name" value="SUMF_sf"/>
</dbReference>
<dbReference type="Gene3D" id="3.90.1580.10">
    <property type="entry name" value="paralog of FGE (formylglycine-generating enzyme)"/>
    <property type="match status" value="1"/>
</dbReference>
<protein>
    <submittedName>
        <fullName evidence="3">Formylglycine-generating enzyme family protein</fullName>
    </submittedName>
</protein>
<name>A0A4U2Z6L1_9BACT</name>
<feature type="domain" description="Sulfatase-modifying factor enzyme-like" evidence="2">
    <location>
        <begin position="31"/>
        <end position="252"/>
    </location>
</feature>
<evidence type="ECO:0000313" key="3">
    <source>
        <dbReference type="EMBL" id="TKI68501.1"/>
    </source>
</evidence>
<feature type="chain" id="PRO_5020269444" evidence="1">
    <location>
        <begin position="18"/>
        <end position="254"/>
    </location>
</feature>
<gene>
    <name evidence="3" type="ORF">FCU45_10845</name>
</gene>
<dbReference type="PANTHER" id="PTHR23150">
    <property type="entry name" value="SULFATASE MODIFYING FACTOR 1, 2"/>
    <property type="match status" value="1"/>
</dbReference>